<evidence type="ECO:0000259" key="3">
    <source>
        <dbReference type="Pfam" id="PF00534"/>
    </source>
</evidence>
<dbReference type="PANTHER" id="PTHR12526">
    <property type="entry name" value="GLYCOSYLTRANSFERASE"/>
    <property type="match status" value="1"/>
</dbReference>
<name>A0ABP7D0G1_9ACTN</name>
<keyword evidence="6" id="KW-1185">Reference proteome</keyword>
<dbReference type="SUPFAM" id="SSF53756">
    <property type="entry name" value="UDP-Glycosyltransferase/glycogen phosphorylase"/>
    <property type="match status" value="1"/>
</dbReference>
<protein>
    <submittedName>
        <fullName evidence="5">Glycosyltransferase family 4 protein</fullName>
    </submittedName>
</protein>
<dbReference type="InterPro" id="IPR028098">
    <property type="entry name" value="Glyco_trans_4-like_N"/>
</dbReference>
<organism evidence="5 6">
    <name type="scientific">Microlunatus aurantiacus</name>
    <dbReference type="NCBI Taxonomy" id="446786"/>
    <lineage>
        <taxon>Bacteria</taxon>
        <taxon>Bacillati</taxon>
        <taxon>Actinomycetota</taxon>
        <taxon>Actinomycetes</taxon>
        <taxon>Propionibacteriales</taxon>
        <taxon>Propionibacteriaceae</taxon>
        <taxon>Microlunatus</taxon>
    </lineage>
</organism>
<dbReference type="Pfam" id="PF00534">
    <property type="entry name" value="Glycos_transf_1"/>
    <property type="match status" value="1"/>
</dbReference>
<keyword evidence="1" id="KW-0328">Glycosyltransferase</keyword>
<evidence type="ECO:0000256" key="1">
    <source>
        <dbReference type="ARBA" id="ARBA00022676"/>
    </source>
</evidence>
<accession>A0ABP7D0G1</accession>
<dbReference type="Proteomes" id="UP001500051">
    <property type="component" value="Unassembled WGS sequence"/>
</dbReference>
<evidence type="ECO:0000256" key="2">
    <source>
        <dbReference type="ARBA" id="ARBA00022679"/>
    </source>
</evidence>
<evidence type="ECO:0000313" key="6">
    <source>
        <dbReference type="Proteomes" id="UP001500051"/>
    </source>
</evidence>
<proteinExistence type="predicted"/>
<evidence type="ECO:0000313" key="5">
    <source>
        <dbReference type="EMBL" id="GAA3697455.1"/>
    </source>
</evidence>
<dbReference type="InterPro" id="IPR001296">
    <property type="entry name" value="Glyco_trans_1"/>
</dbReference>
<gene>
    <name evidence="5" type="ORF">GCM10022204_11850</name>
</gene>
<dbReference type="EMBL" id="BAAAYX010000003">
    <property type="protein sequence ID" value="GAA3697455.1"/>
    <property type="molecule type" value="Genomic_DNA"/>
</dbReference>
<dbReference type="Pfam" id="PF13439">
    <property type="entry name" value="Glyco_transf_4"/>
    <property type="match status" value="1"/>
</dbReference>
<comment type="caution">
    <text evidence="5">The sequence shown here is derived from an EMBL/GenBank/DDBJ whole genome shotgun (WGS) entry which is preliminary data.</text>
</comment>
<evidence type="ECO:0000259" key="4">
    <source>
        <dbReference type="Pfam" id="PF13439"/>
    </source>
</evidence>
<keyword evidence="2" id="KW-0808">Transferase</keyword>
<sequence length="359" mass="38573">MLAHLHHPIAEPFSGGTEMHTSLVVDELVRRGHEVTLFAKGGSRTSGRLVPLVGDDFVFGQMPGPGGDRSGVILDVAVRSALAAIRQDRYDVVLNNSFSALPYTELAAQPMITILHTPPTLEKVLAVITDPAWAPDPVHAFVSVSEVNSASWRRLLAGVRCIPNGIRLDGWSDASRAEPDLAVWAGRITPEKGLHLAIDAVRATDLRLEISGPIADRTYFDTEIVPRLGDRVTHVGHLAHDELARQLGRGAVFVSSSVWAEPFGLTLVEAMSCGTPVAAFATGAAAEIVTPAAGVLARAETPEALAVAIEEARHADRGAVRRRAEDFDAQIMVDRYEELLREVVDRRRVAVPVAGGARE</sequence>
<feature type="domain" description="Glycosyl transferase family 1" evidence="3">
    <location>
        <begin position="176"/>
        <end position="313"/>
    </location>
</feature>
<dbReference type="Gene3D" id="3.40.50.2000">
    <property type="entry name" value="Glycogen Phosphorylase B"/>
    <property type="match status" value="2"/>
</dbReference>
<dbReference type="PANTHER" id="PTHR12526:SF595">
    <property type="entry name" value="BLL5217 PROTEIN"/>
    <property type="match status" value="1"/>
</dbReference>
<feature type="domain" description="Glycosyltransferase subfamily 4-like N-terminal" evidence="4">
    <location>
        <begin position="15"/>
        <end position="169"/>
    </location>
</feature>
<reference evidence="6" key="1">
    <citation type="journal article" date="2019" name="Int. J. Syst. Evol. Microbiol.">
        <title>The Global Catalogue of Microorganisms (GCM) 10K type strain sequencing project: providing services to taxonomists for standard genome sequencing and annotation.</title>
        <authorList>
            <consortium name="The Broad Institute Genomics Platform"/>
            <consortium name="The Broad Institute Genome Sequencing Center for Infectious Disease"/>
            <person name="Wu L."/>
            <person name="Ma J."/>
        </authorList>
    </citation>
    <scope>NUCLEOTIDE SEQUENCE [LARGE SCALE GENOMIC DNA]</scope>
    <source>
        <strain evidence="6">JCM 16548</strain>
    </source>
</reference>